<organism evidence="1 4">
    <name type="scientific">Deinococcus wulumuqiensis</name>
    <dbReference type="NCBI Taxonomy" id="980427"/>
    <lineage>
        <taxon>Bacteria</taxon>
        <taxon>Thermotogati</taxon>
        <taxon>Deinococcota</taxon>
        <taxon>Deinococci</taxon>
        <taxon>Deinococcales</taxon>
        <taxon>Deinococcaceae</taxon>
        <taxon>Deinococcus</taxon>
    </lineage>
</organism>
<keyword evidence="3" id="KW-1185">Reference proteome</keyword>
<dbReference type="RefSeq" id="WP_017869229.1">
    <property type="nucleotide sequence ID" value="NZ_BMLZ01000003.1"/>
</dbReference>
<reference evidence="3" key="3">
    <citation type="journal article" date="2019" name="Int. J. Syst. Evol. Microbiol.">
        <title>The Global Catalogue of Microorganisms (GCM) 10K type strain sequencing project: providing services to taxonomists for standard genome sequencing and annotation.</title>
        <authorList>
            <consortium name="The Broad Institute Genomics Platform"/>
            <consortium name="The Broad Institute Genome Sequencing Center for Infectious Disease"/>
            <person name="Wu L."/>
            <person name="Ma J."/>
        </authorList>
    </citation>
    <scope>NUCLEOTIDE SEQUENCE [LARGE SCALE GENOMIC DNA]</scope>
    <source>
        <strain evidence="3">CGMCC 1.8884</strain>
    </source>
</reference>
<gene>
    <name evidence="2" type="ORF">GCM10008021_03210</name>
    <name evidence="1" type="ORF">GCM10010914_06540</name>
</gene>
<evidence type="ECO:0000313" key="3">
    <source>
        <dbReference type="Proteomes" id="UP000630135"/>
    </source>
</evidence>
<sequence length="145" mass="16804">MTRLVSHQEILRNTIPFDYPVVRGIYFLLAQRQIVYVGQSINCHNRVRMHLADKDFDSYAVLPATPTDDLNTLEALYILRFRPGYNLALPTTLLLISAYSLKRKKVSRFLLRKLTDDGVLEPVVFQGVTYYWRAEIEDAVERGLL</sequence>
<protein>
    <recommendedName>
        <fullName evidence="5">GIY-YIG domain-containing protein</fullName>
    </recommendedName>
</protein>
<dbReference type="Proteomes" id="UP000652720">
    <property type="component" value="Unassembled WGS sequence"/>
</dbReference>
<proteinExistence type="predicted"/>
<dbReference type="EMBL" id="BMLZ01000003">
    <property type="protein sequence ID" value="GGP28670.1"/>
    <property type="molecule type" value="Genomic_DNA"/>
</dbReference>
<dbReference type="GeneID" id="59164605"/>
<reference evidence="2" key="1">
    <citation type="journal article" date="2014" name="Int. J. Syst. Evol. Microbiol.">
        <title>Complete genome of a new Firmicutes species belonging to the dominant human colonic microbiota ('Ruminococcus bicirculans') reveals two chromosomes and a selective capacity to utilize plant glucans.</title>
        <authorList>
            <consortium name="NISC Comparative Sequencing Program"/>
            <person name="Wegmann U."/>
            <person name="Louis P."/>
            <person name="Goesmann A."/>
            <person name="Henrissat B."/>
            <person name="Duncan S.H."/>
            <person name="Flint H.J."/>
        </authorList>
    </citation>
    <scope>NUCLEOTIDE SEQUENCE</scope>
    <source>
        <strain evidence="2">CGMCC 1.8884</strain>
    </source>
</reference>
<accession>A0AAV4K2L3</accession>
<dbReference type="InterPro" id="IPR035901">
    <property type="entry name" value="GIY-YIG_endonuc_sf"/>
</dbReference>
<evidence type="ECO:0000313" key="2">
    <source>
        <dbReference type="EMBL" id="GGP28670.1"/>
    </source>
</evidence>
<dbReference type="Proteomes" id="UP000630135">
    <property type="component" value="Unassembled WGS sequence"/>
</dbReference>
<reference evidence="1" key="4">
    <citation type="submission" date="2023-08" db="EMBL/GenBank/DDBJ databases">
        <authorList>
            <person name="Sun Q."/>
            <person name="Zhou Y."/>
        </authorList>
    </citation>
    <scope>NUCLEOTIDE SEQUENCE</scope>
    <source>
        <strain evidence="2">CGMCC 1.8884</strain>
        <strain evidence="1">CGMCC 1.8885</strain>
    </source>
</reference>
<evidence type="ECO:0000313" key="4">
    <source>
        <dbReference type="Proteomes" id="UP000652720"/>
    </source>
</evidence>
<dbReference type="EMBL" id="BMMA01000004">
    <property type="protein sequence ID" value="GGI75025.1"/>
    <property type="molecule type" value="Genomic_DNA"/>
</dbReference>
<comment type="caution">
    <text evidence="1">The sequence shown here is derived from an EMBL/GenBank/DDBJ whole genome shotgun (WGS) entry which is preliminary data.</text>
</comment>
<evidence type="ECO:0000313" key="1">
    <source>
        <dbReference type="EMBL" id="GGI75025.1"/>
    </source>
</evidence>
<dbReference type="SUPFAM" id="SSF82771">
    <property type="entry name" value="GIY-YIG endonuclease"/>
    <property type="match status" value="1"/>
</dbReference>
<dbReference type="AlphaFoldDB" id="A0AAV4K2L3"/>
<reference evidence="1" key="2">
    <citation type="journal article" date="2014" name="Int. J. Syst. Evol. Microbiol.">
        <title>Complete genome sequence of Corynebacterium casei LMG S-19264T (=DSM 44701T), isolated from a smear-ripened cheese.</title>
        <authorList>
            <consortium name="US DOE Joint Genome Institute (JGI-PGF)"/>
            <person name="Walter F."/>
            <person name="Albersmeier A."/>
            <person name="Kalinowski J."/>
            <person name="Ruckert C."/>
        </authorList>
    </citation>
    <scope>NUCLEOTIDE SEQUENCE</scope>
    <source>
        <strain evidence="1">CGMCC 1.8885</strain>
    </source>
</reference>
<name>A0AAV4K2L3_9DEIO</name>
<evidence type="ECO:0008006" key="5">
    <source>
        <dbReference type="Google" id="ProtNLM"/>
    </source>
</evidence>